<protein>
    <submittedName>
        <fullName evidence="1">Uncharacterized protein</fullName>
    </submittedName>
</protein>
<organism evidence="1 2">
    <name type="scientific">Candidatus Komeilibacteria bacterium CG_4_10_14_0_8_um_filter_37_78</name>
    <dbReference type="NCBI Taxonomy" id="1974471"/>
    <lineage>
        <taxon>Bacteria</taxon>
        <taxon>Candidatus Komeiliibacteriota</taxon>
    </lineage>
</organism>
<evidence type="ECO:0000313" key="2">
    <source>
        <dbReference type="Proteomes" id="UP000228689"/>
    </source>
</evidence>
<accession>A0A2M7RCM5</accession>
<gene>
    <name evidence="1" type="ORF">COY67_02310</name>
</gene>
<dbReference type="EMBL" id="PFMC01000061">
    <property type="protein sequence ID" value="PIY94520.1"/>
    <property type="molecule type" value="Genomic_DNA"/>
</dbReference>
<sequence length="145" mass="16223">MSEKLIATVREIDGRIILDDSVAVALLAAENKHNCRHTMEAQRNWIEHCQRRIAEQGIIPSDLVIVLLNVDDPHGGPVADHLMPNIDWQAFRVKDEIPIVRTLFNRQDIHNLLLQLDPAVANELNSISDTAVVVIDYGVFAVFAA</sequence>
<name>A0A2M7RCM5_9BACT</name>
<evidence type="ECO:0000313" key="1">
    <source>
        <dbReference type="EMBL" id="PIY94520.1"/>
    </source>
</evidence>
<reference evidence="2" key="1">
    <citation type="submission" date="2017-09" db="EMBL/GenBank/DDBJ databases">
        <title>Depth-based differentiation of microbial function through sediment-hosted aquifers and enrichment of novel symbionts in the deep terrestrial subsurface.</title>
        <authorList>
            <person name="Probst A.J."/>
            <person name="Ladd B."/>
            <person name="Jarett J.K."/>
            <person name="Geller-Mcgrath D.E."/>
            <person name="Sieber C.M.K."/>
            <person name="Emerson J.B."/>
            <person name="Anantharaman K."/>
            <person name="Thomas B.C."/>
            <person name="Malmstrom R."/>
            <person name="Stieglmeier M."/>
            <person name="Klingl A."/>
            <person name="Woyke T."/>
            <person name="Ryan C.M."/>
            <person name="Banfield J.F."/>
        </authorList>
    </citation>
    <scope>NUCLEOTIDE SEQUENCE [LARGE SCALE GENOMIC DNA]</scope>
</reference>
<proteinExistence type="predicted"/>
<comment type="caution">
    <text evidence="1">The sequence shown here is derived from an EMBL/GenBank/DDBJ whole genome shotgun (WGS) entry which is preliminary data.</text>
</comment>
<dbReference type="AlphaFoldDB" id="A0A2M7RCM5"/>
<dbReference type="Proteomes" id="UP000228689">
    <property type="component" value="Unassembled WGS sequence"/>
</dbReference>